<reference evidence="2" key="1">
    <citation type="journal article" date="2015" name="Nature">
        <title>Complex archaea that bridge the gap between prokaryotes and eukaryotes.</title>
        <authorList>
            <person name="Spang A."/>
            <person name="Saw J.H."/>
            <person name="Jorgensen S.L."/>
            <person name="Zaremba-Niedzwiedzka K."/>
            <person name="Martijn J."/>
            <person name="Lind A.E."/>
            <person name="van Eijk R."/>
            <person name="Schleper C."/>
            <person name="Guy L."/>
            <person name="Ettema T.J."/>
        </authorList>
    </citation>
    <scope>NUCLEOTIDE SEQUENCE</scope>
</reference>
<organism evidence="2">
    <name type="scientific">marine sediment metagenome</name>
    <dbReference type="NCBI Taxonomy" id="412755"/>
    <lineage>
        <taxon>unclassified sequences</taxon>
        <taxon>metagenomes</taxon>
        <taxon>ecological metagenomes</taxon>
    </lineage>
</organism>
<evidence type="ECO:0000256" key="1">
    <source>
        <dbReference type="SAM" id="Phobius"/>
    </source>
</evidence>
<feature type="transmembrane region" description="Helical" evidence="1">
    <location>
        <begin position="36"/>
        <end position="53"/>
    </location>
</feature>
<proteinExistence type="predicted"/>
<dbReference type="AlphaFoldDB" id="A0A0F9J5A8"/>
<name>A0A0F9J5A8_9ZZZZ</name>
<keyword evidence="1" id="KW-0812">Transmembrane</keyword>
<protein>
    <submittedName>
        <fullName evidence="2">Uncharacterized protein</fullName>
    </submittedName>
</protein>
<sequence length="67" mass="8011">MKKETKLDDKTPHWFTDWHHRYFMPVHDRTKRNEKWIIIIITAIIASGLLTNGNSETVVEVLKVFFN</sequence>
<comment type="caution">
    <text evidence="2">The sequence shown here is derived from an EMBL/GenBank/DDBJ whole genome shotgun (WGS) entry which is preliminary data.</text>
</comment>
<dbReference type="EMBL" id="LAZR01010844">
    <property type="protein sequence ID" value="KKM64738.1"/>
    <property type="molecule type" value="Genomic_DNA"/>
</dbReference>
<keyword evidence="1" id="KW-0472">Membrane</keyword>
<keyword evidence="1" id="KW-1133">Transmembrane helix</keyword>
<accession>A0A0F9J5A8</accession>
<gene>
    <name evidence="2" type="ORF">LCGC14_1498410</name>
</gene>
<evidence type="ECO:0000313" key="2">
    <source>
        <dbReference type="EMBL" id="KKM64738.1"/>
    </source>
</evidence>